<evidence type="ECO:0000256" key="2">
    <source>
        <dbReference type="ARBA" id="ARBA00022448"/>
    </source>
</evidence>
<name>A0A249PM92_9HYPH</name>
<feature type="transmembrane region" description="Helical" evidence="9">
    <location>
        <begin position="140"/>
        <end position="161"/>
    </location>
</feature>
<evidence type="ECO:0000256" key="6">
    <source>
        <dbReference type="ARBA" id="ARBA00022989"/>
    </source>
</evidence>
<keyword evidence="2" id="KW-0813">Transport</keyword>
<keyword evidence="10" id="KW-0614">Plasmid</keyword>
<feature type="transmembrane region" description="Helical" evidence="9">
    <location>
        <begin position="259"/>
        <end position="279"/>
    </location>
</feature>
<proteinExistence type="inferred from homology"/>
<keyword evidence="6 9" id="KW-1133">Transmembrane helix</keyword>
<evidence type="ECO:0000313" key="11">
    <source>
        <dbReference type="Proteomes" id="UP000217211"/>
    </source>
</evidence>
<evidence type="ECO:0000256" key="4">
    <source>
        <dbReference type="ARBA" id="ARBA00022692"/>
    </source>
</evidence>
<gene>
    <name evidence="10" type="ORF">SJ05684_b58430</name>
</gene>
<comment type="similarity">
    <text evidence="8">Belongs to the binding-protein-dependent transport system permease family. LivHM subfamily.</text>
</comment>
<dbReference type="PANTHER" id="PTHR11795">
    <property type="entry name" value="BRANCHED-CHAIN AMINO ACID TRANSPORT SYSTEM PERMEASE PROTEIN LIVH"/>
    <property type="match status" value="1"/>
</dbReference>
<keyword evidence="4 9" id="KW-0812">Transmembrane</keyword>
<dbReference type="GO" id="GO:0022857">
    <property type="term" value="F:transmembrane transporter activity"/>
    <property type="evidence" value="ECO:0007669"/>
    <property type="project" value="InterPro"/>
</dbReference>
<feature type="transmembrane region" description="Helical" evidence="9">
    <location>
        <begin position="6"/>
        <end position="25"/>
    </location>
</feature>
<dbReference type="Proteomes" id="UP000217211">
    <property type="component" value="Plasmid pSJ05684b"/>
</dbReference>
<evidence type="ECO:0000313" key="10">
    <source>
        <dbReference type="EMBL" id="ASY66825.1"/>
    </source>
</evidence>
<dbReference type="InterPro" id="IPR052157">
    <property type="entry name" value="BCAA_transport_permease"/>
</dbReference>
<dbReference type="GO" id="GO:0006865">
    <property type="term" value="P:amino acid transport"/>
    <property type="evidence" value="ECO:0007669"/>
    <property type="project" value="UniProtKB-KW"/>
</dbReference>
<dbReference type="AlphaFoldDB" id="A0A249PM92"/>
<evidence type="ECO:0000256" key="3">
    <source>
        <dbReference type="ARBA" id="ARBA00022475"/>
    </source>
</evidence>
<keyword evidence="3" id="KW-1003">Cell membrane</keyword>
<dbReference type="CDD" id="cd06582">
    <property type="entry name" value="TM_PBP1_LivH_like"/>
    <property type="match status" value="1"/>
</dbReference>
<evidence type="ECO:0000256" key="5">
    <source>
        <dbReference type="ARBA" id="ARBA00022970"/>
    </source>
</evidence>
<reference evidence="10 11" key="1">
    <citation type="submission" date="2017-08" db="EMBL/GenBank/DDBJ databases">
        <title>Multipartite genome sequences of Sinorhizobium species nodulating soybeans.</title>
        <authorList>
            <person name="Tian C.F."/>
        </authorList>
    </citation>
    <scope>NUCLEOTIDE SEQUENCE [LARGE SCALE GENOMIC DNA]</scope>
    <source>
        <strain evidence="10 11">CCBAU 05684</strain>
        <plasmid evidence="11">psj05684b</plasmid>
    </source>
</reference>
<comment type="subcellular location">
    <subcellularLocation>
        <location evidence="1">Cell membrane</location>
        <topology evidence="1">Multi-pass membrane protein</topology>
    </subcellularLocation>
</comment>
<dbReference type="KEGG" id="esj:SJ05684_b58430"/>
<evidence type="ECO:0000256" key="8">
    <source>
        <dbReference type="ARBA" id="ARBA00037998"/>
    </source>
</evidence>
<dbReference type="InterPro" id="IPR001851">
    <property type="entry name" value="ABC_transp_permease"/>
</dbReference>
<sequence length="288" mass="29934">MLLSTLIVGLVLGGTFALMALGLTIQYGVARVMNLAYGELVIGGSFLTYLTIMAFGLDPFSALAIVVPFGYAASYMLYATVMRPLERRSGGSGRLEVDSILVTFGLMFLLQGIYALSFGSGFTGYSWLELPVDILGTKVAASRLIGALLALAVGSALFFAMQKTRWGMAMRAVASRPGFAPLVGIDNERHARAAFATGGALAAAGGVILSMFQPFTPTDGVFVTMKALVIIIMGGVGNLAGAIAAALMLGLIEAGVSAAVDPGLTLAATYAIFLAVLLWRPNGLFNRG</sequence>
<dbReference type="Pfam" id="PF02653">
    <property type="entry name" value="BPD_transp_2"/>
    <property type="match status" value="1"/>
</dbReference>
<feature type="transmembrane region" description="Helical" evidence="9">
    <location>
        <begin position="101"/>
        <end position="128"/>
    </location>
</feature>
<dbReference type="eggNOG" id="COG0559">
    <property type="taxonomic scope" value="Bacteria"/>
</dbReference>
<feature type="transmembrane region" description="Helical" evidence="9">
    <location>
        <begin position="62"/>
        <end position="81"/>
    </location>
</feature>
<keyword evidence="5" id="KW-0029">Amino-acid transport</keyword>
<accession>A0A249PM92</accession>
<keyword evidence="7 9" id="KW-0472">Membrane</keyword>
<feature type="transmembrane region" description="Helical" evidence="9">
    <location>
        <begin position="37"/>
        <end position="56"/>
    </location>
</feature>
<evidence type="ECO:0000256" key="7">
    <source>
        <dbReference type="ARBA" id="ARBA00023136"/>
    </source>
</evidence>
<dbReference type="EMBL" id="CP023068">
    <property type="protein sequence ID" value="ASY66825.1"/>
    <property type="molecule type" value="Genomic_DNA"/>
</dbReference>
<dbReference type="STRING" id="716928.GCA_000261485_03516"/>
<feature type="transmembrane region" description="Helical" evidence="9">
    <location>
        <begin position="193"/>
        <end position="215"/>
    </location>
</feature>
<feature type="transmembrane region" description="Helical" evidence="9">
    <location>
        <begin position="227"/>
        <end position="252"/>
    </location>
</feature>
<dbReference type="GO" id="GO:0005886">
    <property type="term" value="C:plasma membrane"/>
    <property type="evidence" value="ECO:0007669"/>
    <property type="project" value="UniProtKB-SubCell"/>
</dbReference>
<evidence type="ECO:0000256" key="9">
    <source>
        <dbReference type="SAM" id="Phobius"/>
    </source>
</evidence>
<protein>
    <submittedName>
        <fullName evidence="10">High-affinity branched-chain amino acid transport system permease protein LivH</fullName>
    </submittedName>
</protein>
<keyword evidence="11" id="KW-1185">Reference proteome</keyword>
<dbReference type="PANTHER" id="PTHR11795:SF445">
    <property type="entry name" value="AMINO ACID ABC TRANSPORTER PERMEASE PROTEIN"/>
    <property type="match status" value="1"/>
</dbReference>
<evidence type="ECO:0000256" key="1">
    <source>
        <dbReference type="ARBA" id="ARBA00004651"/>
    </source>
</evidence>
<dbReference type="RefSeq" id="WP_034856346.1">
    <property type="nucleotide sequence ID" value="NZ_AJQT01000071.1"/>
</dbReference>
<geneLocation type="plasmid" evidence="11">
    <name>psj05684b</name>
</geneLocation>
<organism evidence="10 11">
    <name type="scientific">Sinorhizobium sojae CCBAU 05684</name>
    <dbReference type="NCBI Taxonomy" id="716928"/>
    <lineage>
        <taxon>Bacteria</taxon>
        <taxon>Pseudomonadati</taxon>
        <taxon>Pseudomonadota</taxon>
        <taxon>Alphaproteobacteria</taxon>
        <taxon>Hyphomicrobiales</taxon>
        <taxon>Rhizobiaceae</taxon>
        <taxon>Sinorhizobium/Ensifer group</taxon>
        <taxon>Sinorhizobium</taxon>
    </lineage>
</organism>